<dbReference type="Pfam" id="PF25221">
    <property type="entry name" value="5TMH_Lnb"/>
    <property type="match status" value="1"/>
</dbReference>
<dbReference type="InterPro" id="IPR057436">
    <property type="entry name" value="5TMH_Lnb"/>
</dbReference>
<organism evidence="5 6">
    <name type="scientific">Muriicola marianensis</name>
    <dbReference type="NCBI Taxonomy" id="1324801"/>
    <lineage>
        <taxon>Bacteria</taxon>
        <taxon>Pseudomonadati</taxon>
        <taxon>Bacteroidota</taxon>
        <taxon>Flavobacteriia</taxon>
        <taxon>Flavobacteriales</taxon>
        <taxon>Flavobacteriaceae</taxon>
        <taxon>Muriicola</taxon>
    </lineage>
</organism>
<evidence type="ECO:0000259" key="3">
    <source>
        <dbReference type="Pfam" id="PF13387"/>
    </source>
</evidence>
<feature type="domain" description="Lnb-like transmembrane" evidence="4">
    <location>
        <begin position="253"/>
        <end position="386"/>
    </location>
</feature>
<feature type="transmembrane region" description="Helical" evidence="1">
    <location>
        <begin position="286"/>
        <end position="304"/>
    </location>
</feature>
<gene>
    <name evidence="5" type="ORF">GCM10011361_07200</name>
</gene>
<feature type="signal peptide" evidence="2">
    <location>
        <begin position="1"/>
        <end position="22"/>
    </location>
</feature>
<proteinExistence type="predicted"/>
<evidence type="ECO:0000259" key="4">
    <source>
        <dbReference type="Pfam" id="PF25221"/>
    </source>
</evidence>
<dbReference type="Pfam" id="PF13387">
    <property type="entry name" value="Lnb_N"/>
    <property type="match status" value="1"/>
</dbReference>
<keyword evidence="1" id="KW-0472">Membrane</keyword>
<dbReference type="InterPro" id="IPR025178">
    <property type="entry name" value="Lnb_N"/>
</dbReference>
<evidence type="ECO:0000256" key="2">
    <source>
        <dbReference type="SAM" id="SignalP"/>
    </source>
</evidence>
<protein>
    <submittedName>
        <fullName evidence="5">Membrane protein</fullName>
    </submittedName>
</protein>
<feature type="transmembrane region" description="Helical" evidence="1">
    <location>
        <begin position="316"/>
        <end position="333"/>
    </location>
</feature>
<dbReference type="EMBL" id="BMFH01000001">
    <property type="protein sequence ID" value="GGD42769.1"/>
    <property type="molecule type" value="Genomic_DNA"/>
</dbReference>
<name>A0ABQ1QSX1_9FLAO</name>
<feature type="domain" description="Lnb N-terminal periplasmic" evidence="3">
    <location>
        <begin position="27"/>
        <end position="179"/>
    </location>
</feature>
<accession>A0ABQ1QSX1</accession>
<feature type="transmembrane region" description="Helical" evidence="1">
    <location>
        <begin position="256"/>
        <end position="274"/>
    </location>
</feature>
<evidence type="ECO:0000313" key="5">
    <source>
        <dbReference type="EMBL" id="GGD42769.1"/>
    </source>
</evidence>
<reference evidence="6" key="1">
    <citation type="journal article" date="2019" name="Int. J. Syst. Evol. Microbiol.">
        <title>The Global Catalogue of Microorganisms (GCM) 10K type strain sequencing project: providing services to taxonomists for standard genome sequencing and annotation.</title>
        <authorList>
            <consortium name="The Broad Institute Genomics Platform"/>
            <consortium name="The Broad Institute Genome Sequencing Center for Infectious Disease"/>
            <person name="Wu L."/>
            <person name="Ma J."/>
        </authorList>
    </citation>
    <scope>NUCLEOTIDE SEQUENCE [LARGE SCALE GENOMIC DNA]</scope>
    <source>
        <strain evidence="6">CGMCC 1.12606</strain>
    </source>
</reference>
<feature type="transmembrane region" description="Helical" evidence="1">
    <location>
        <begin position="365"/>
        <end position="385"/>
    </location>
</feature>
<comment type="caution">
    <text evidence="5">The sequence shown here is derived from an EMBL/GenBank/DDBJ whole genome shotgun (WGS) entry which is preliminary data.</text>
</comment>
<evidence type="ECO:0000256" key="1">
    <source>
        <dbReference type="SAM" id="Phobius"/>
    </source>
</evidence>
<feature type="chain" id="PRO_5045904191" evidence="2">
    <location>
        <begin position="23"/>
        <end position="395"/>
    </location>
</feature>
<keyword evidence="1" id="KW-0812">Transmembrane</keyword>
<dbReference type="Proteomes" id="UP000625780">
    <property type="component" value="Unassembled WGS sequence"/>
</dbReference>
<keyword evidence="1" id="KW-1133">Transmembrane helix</keyword>
<keyword evidence="2" id="KW-0732">Signal</keyword>
<keyword evidence="6" id="KW-1185">Reference proteome</keyword>
<evidence type="ECO:0000313" key="6">
    <source>
        <dbReference type="Proteomes" id="UP000625780"/>
    </source>
</evidence>
<dbReference type="RefSeq" id="WP_188369336.1">
    <property type="nucleotide sequence ID" value="NZ_BMFH01000001.1"/>
</dbReference>
<sequence length="395" mass="45971">MTLKQLFFLLTFLFVIPLRPQADPLSDKAVISVITCGPGAELYSSFGHSAFRVQDREKGIDWIYNYGTFNFNTPNFYGKFARGKLLYSLSKQRFENFLYAYELENRWVKEQILNISPGEQNEVFAFLENNYKPQNRDYKYDFLLENCSTKIPEVLKRVLGEDIVFTNYLQDNPKTFRDLIQENLISNSWSSFGIDLALGAVIDRQANYQQYMFLPEYVFFQLEHTQIADQPIVLRERTILDYNLPLGGNYFTASPLFWLGLLFLFTATITYIDFRNKVRSRVLDVILFLLTGLAGCLMVFLWFFTDHTATAQNLNILWAFPLNLIPAYFLIRYKALPNWLPLYLTFLLILLLIIVPVWALGIQVFSPLVAVLLMVLGLRFGFLLYHARKIEPSTP</sequence>
<feature type="transmembrane region" description="Helical" evidence="1">
    <location>
        <begin position="340"/>
        <end position="359"/>
    </location>
</feature>